<protein>
    <submittedName>
        <fullName evidence="1">Uncharacterized protein</fullName>
    </submittedName>
</protein>
<gene>
    <name evidence="1" type="ORF">SAMN04488127_1281</name>
</gene>
<sequence>MNLNGLIGDLKRMSDGELRELAGQYGVMLTTSEIRKLRPLLDEVSVSFLWTGVPETLIRKVESVIGKERTRQILDEHW</sequence>
<dbReference type="RefSeq" id="WP_092051210.1">
    <property type="nucleotide sequence ID" value="NZ_FNZF01000002.1"/>
</dbReference>
<proteinExistence type="predicted"/>
<organism evidence="1 2">
    <name type="scientific">Bhargavaea ginsengi</name>
    <dbReference type="NCBI Taxonomy" id="426757"/>
    <lineage>
        <taxon>Bacteria</taxon>
        <taxon>Bacillati</taxon>
        <taxon>Bacillota</taxon>
        <taxon>Bacilli</taxon>
        <taxon>Bacillales</taxon>
        <taxon>Caryophanaceae</taxon>
        <taxon>Bhargavaea</taxon>
    </lineage>
</organism>
<name>A0A1H6X3Y3_9BACL</name>
<keyword evidence="2" id="KW-1185">Reference proteome</keyword>
<dbReference type="STRING" id="426757.SAMN04488127_1281"/>
<evidence type="ECO:0000313" key="1">
    <source>
        <dbReference type="EMBL" id="SEJ21277.1"/>
    </source>
</evidence>
<dbReference type="Proteomes" id="UP000199200">
    <property type="component" value="Unassembled WGS sequence"/>
</dbReference>
<dbReference type="EMBL" id="FNZF01000002">
    <property type="protein sequence ID" value="SEJ21277.1"/>
    <property type="molecule type" value="Genomic_DNA"/>
</dbReference>
<accession>A0A1H6X3Y3</accession>
<reference evidence="2" key="1">
    <citation type="submission" date="2016-10" db="EMBL/GenBank/DDBJ databases">
        <authorList>
            <person name="Varghese N."/>
            <person name="Submissions S."/>
        </authorList>
    </citation>
    <scope>NUCLEOTIDE SEQUENCE [LARGE SCALE GENOMIC DNA]</scope>
    <source>
        <strain evidence="2">CGMCC 1.6763</strain>
    </source>
</reference>
<dbReference type="AlphaFoldDB" id="A0A1H6X3Y3"/>
<dbReference type="OrthoDB" id="2454833at2"/>
<evidence type="ECO:0000313" key="2">
    <source>
        <dbReference type="Proteomes" id="UP000199200"/>
    </source>
</evidence>